<evidence type="ECO:0000313" key="2">
    <source>
        <dbReference type="Proteomes" id="UP001385951"/>
    </source>
</evidence>
<proteinExistence type="predicted"/>
<evidence type="ECO:0000313" key="1">
    <source>
        <dbReference type="EMBL" id="KAK7683036.1"/>
    </source>
</evidence>
<dbReference type="AlphaFoldDB" id="A0AAW0FQ95"/>
<comment type="caution">
    <text evidence="1">The sequence shown here is derived from an EMBL/GenBank/DDBJ whole genome shotgun (WGS) entry which is preliminary data.</text>
</comment>
<dbReference type="EMBL" id="JASBNA010000032">
    <property type="protein sequence ID" value="KAK7683036.1"/>
    <property type="molecule type" value="Genomic_DNA"/>
</dbReference>
<organism evidence="1 2">
    <name type="scientific">Cerrena zonata</name>
    <dbReference type="NCBI Taxonomy" id="2478898"/>
    <lineage>
        <taxon>Eukaryota</taxon>
        <taxon>Fungi</taxon>
        <taxon>Dikarya</taxon>
        <taxon>Basidiomycota</taxon>
        <taxon>Agaricomycotina</taxon>
        <taxon>Agaricomycetes</taxon>
        <taxon>Polyporales</taxon>
        <taxon>Cerrenaceae</taxon>
        <taxon>Cerrena</taxon>
    </lineage>
</organism>
<gene>
    <name evidence="1" type="ORF">QCA50_013708</name>
</gene>
<dbReference type="Proteomes" id="UP001385951">
    <property type="component" value="Unassembled WGS sequence"/>
</dbReference>
<sequence length="206" mass="23280">MRNTIDLSSVLSYGMSLSSDNDITLIGSFLEENLRHISMLEINLLTLPYESNDWSSLQLSKLNFIESIILHISFLSGMRAQQDFGWISLTPLLLSLTPLSSLRSISFHILLPDLGSRTLSCLRDFCWSDLDSVLSGLQGLKNIIFSLHPFLKPGIGGETELDVVAIIQNALPSLNKRNLLTVQFCAQDWKRMHNFSYWLVKNTCCR</sequence>
<name>A0AAW0FQ95_9APHY</name>
<keyword evidence="2" id="KW-1185">Reference proteome</keyword>
<reference evidence="1 2" key="1">
    <citation type="submission" date="2022-09" db="EMBL/GenBank/DDBJ databases">
        <authorList>
            <person name="Palmer J.M."/>
        </authorList>
    </citation>
    <scope>NUCLEOTIDE SEQUENCE [LARGE SCALE GENOMIC DNA]</scope>
    <source>
        <strain evidence="1 2">DSM 7382</strain>
    </source>
</reference>
<protein>
    <submittedName>
        <fullName evidence="1">Uncharacterized protein</fullName>
    </submittedName>
</protein>
<accession>A0AAW0FQ95</accession>